<dbReference type="InterPro" id="IPR052192">
    <property type="entry name" value="Insect_Ionotropic_Sensory_Rcpt"/>
</dbReference>
<evidence type="ECO:0000256" key="2">
    <source>
        <dbReference type="ARBA" id="ARBA00022475"/>
    </source>
</evidence>
<dbReference type="EMBL" id="CAXLJM020000007">
    <property type="protein sequence ID" value="CAL8072366.1"/>
    <property type="molecule type" value="Genomic_DNA"/>
</dbReference>
<evidence type="ECO:0000256" key="4">
    <source>
        <dbReference type="ARBA" id="ARBA00022989"/>
    </source>
</evidence>
<comment type="subcellular location">
    <subcellularLocation>
        <location evidence="1">Cell membrane</location>
        <topology evidence="1">Multi-pass membrane protein</topology>
    </subcellularLocation>
</comment>
<keyword evidence="5 8" id="KW-0472">Membrane</keyword>
<keyword evidence="9" id="KW-0732">Signal</keyword>
<gene>
    <name evidence="10" type="ORF">ODALV1_LOCUS2133</name>
</gene>
<name>A0ABP1PNY0_9HEXA</name>
<evidence type="ECO:0000256" key="1">
    <source>
        <dbReference type="ARBA" id="ARBA00004651"/>
    </source>
</evidence>
<evidence type="ECO:0000256" key="6">
    <source>
        <dbReference type="ARBA" id="ARBA00023170"/>
    </source>
</evidence>
<evidence type="ECO:0000256" key="3">
    <source>
        <dbReference type="ARBA" id="ARBA00022692"/>
    </source>
</evidence>
<keyword evidence="4 8" id="KW-1133">Transmembrane helix</keyword>
<keyword evidence="7" id="KW-0325">Glycoprotein</keyword>
<feature type="transmembrane region" description="Helical" evidence="8">
    <location>
        <begin position="695"/>
        <end position="717"/>
    </location>
</feature>
<reference evidence="10 11" key="1">
    <citation type="submission" date="2024-08" db="EMBL/GenBank/DDBJ databases">
        <authorList>
            <person name="Cucini C."/>
            <person name="Frati F."/>
        </authorList>
    </citation>
    <scope>NUCLEOTIDE SEQUENCE [LARGE SCALE GENOMIC DNA]</scope>
</reference>
<proteinExistence type="predicted"/>
<evidence type="ECO:0000313" key="10">
    <source>
        <dbReference type="EMBL" id="CAL8072366.1"/>
    </source>
</evidence>
<dbReference type="PANTHER" id="PTHR42643">
    <property type="entry name" value="IONOTROPIC RECEPTOR 20A-RELATED"/>
    <property type="match status" value="1"/>
</dbReference>
<keyword evidence="11" id="KW-1185">Reference proteome</keyword>
<accession>A0ABP1PNY0</accession>
<evidence type="ECO:0000256" key="5">
    <source>
        <dbReference type="ARBA" id="ARBA00023136"/>
    </source>
</evidence>
<keyword evidence="2" id="KW-1003">Cell membrane</keyword>
<evidence type="ECO:0000256" key="7">
    <source>
        <dbReference type="ARBA" id="ARBA00023180"/>
    </source>
</evidence>
<keyword evidence="6" id="KW-0675">Receptor</keyword>
<dbReference type="PANTHER" id="PTHR42643:SF24">
    <property type="entry name" value="IONOTROPIC RECEPTOR 60A"/>
    <property type="match status" value="1"/>
</dbReference>
<evidence type="ECO:0000256" key="9">
    <source>
        <dbReference type="SAM" id="SignalP"/>
    </source>
</evidence>
<protein>
    <submittedName>
        <fullName evidence="10">Uncharacterized protein</fullName>
    </submittedName>
</protein>
<evidence type="ECO:0000313" key="11">
    <source>
        <dbReference type="Proteomes" id="UP001642540"/>
    </source>
</evidence>
<organism evidence="10 11">
    <name type="scientific">Orchesella dallaii</name>
    <dbReference type="NCBI Taxonomy" id="48710"/>
    <lineage>
        <taxon>Eukaryota</taxon>
        <taxon>Metazoa</taxon>
        <taxon>Ecdysozoa</taxon>
        <taxon>Arthropoda</taxon>
        <taxon>Hexapoda</taxon>
        <taxon>Collembola</taxon>
        <taxon>Entomobryomorpha</taxon>
        <taxon>Entomobryoidea</taxon>
        <taxon>Orchesellidae</taxon>
        <taxon>Orchesellinae</taxon>
        <taxon>Orchesella</taxon>
    </lineage>
</organism>
<comment type="caution">
    <text evidence="10">The sequence shown here is derived from an EMBL/GenBank/DDBJ whole genome shotgun (WGS) entry which is preliminary data.</text>
</comment>
<keyword evidence="3 8" id="KW-0812">Transmembrane</keyword>
<dbReference type="Gene3D" id="1.10.287.70">
    <property type="match status" value="1"/>
</dbReference>
<sequence length="744" mass="85449">MFTHHRIITTCVVFLILVGGVHSGSTSLTSFWDELKNKDLFLFESSWSLFNTFKGCNLHFVWKEEGNDDILDRFMIFCIKNSATCIVLQEARYPQQINPVGKLPSATNATIQTMQKSDSCTVLLPTLKIPLVNDLQNSFPRLKSYHDEMKNFFRTQQGFIILPSLFKFSRGLFHIHVLVSTNMGSQIILLNKPNNGVYTVCMHCLARDEVLYQNIAYGASNYESKLLSPVVELKSPLSLKDLQERTKNWYRWSNSLGSLNEKQYKIISTRNSLPVSQNNLVYDIIFQRFNCTPQLCNSVFKTNYVRKKLESANFDRKVDGAQIKPIPFGIEFHGFRYAVFVADKNLNIQTDWLALLYPLSKESWICIGVAIAVTSLVLKITGLNSPLFWTISVVLEQGDNQLAHMNRKNLILASGWLFASVIFRNLYASTMYSFLAVEPTPSHIPTSFQDLVLGSDMKIVGIGPRNFIIKYLLSSYGHNKSENGGDFQSIYKSVYSRLRYFSGDRVKFNIMPLIRGLSLFQEVKCFASKENETNTIMQMGNSIVYKETFEKFAMIYNTMEEGWESWRNVHLIGFESLMTIFGKRKHFKNANKPVMYDAFLWYARGRYFFMESFQHVLASLVESGLSYHFENHHLISNRAKIFAYINTNGKFNKTWNFYTLSALLAAGADLVSTLQESDGIHGKKQVPASGLTSFYIVWVTYLVFIFISMIIMCVEYIHMTVLEIKHSSRVERSRSIVYVAPILW</sequence>
<evidence type="ECO:0000256" key="8">
    <source>
        <dbReference type="SAM" id="Phobius"/>
    </source>
</evidence>
<feature type="chain" id="PRO_5045473111" evidence="9">
    <location>
        <begin position="24"/>
        <end position="744"/>
    </location>
</feature>
<dbReference type="Proteomes" id="UP001642540">
    <property type="component" value="Unassembled WGS sequence"/>
</dbReference>
<feature type="signal peptide" evidence="9">
    <location>
        <begin position="1"/>
        <end position="23"/>
    </location>
</feature>